<dbReference type="Proteomes" id="UP000613002">
    <property type="component" value="Unassembled WGS sequence"/>
</dbReference>
<accession>A0AA89NKQ3</accession>
<dbReference type="Gene3D" id="1.20.1740.10">
    <property type="entry name" value="Amino acid/polyamine transporter I"/>
    <property type="match status" value="1"/>
</dbReference>
<name>A0AA89NKQ3_9BACL</name>
<evidence type="ECO:0000259" key="2">
    <source>
        <dbReference type="Pfam" id="PF13906"/>
    </source>
</evidence>
<dbReference type="Pfam" id="PF13906">
    <property type="entry name" value="AA_permease_C"/>
    <property type="match status" value="1"/>
</dbReference>
<protein>
    <recommendedName>
        <fullName evidence="2">Cationic amino acid transporter C-terminal domain-containing protein</fullName>
    </recommendedName>
</protein>
<keyword evidence="1" id="KW-0812">Transmembrane</keyword>
<evidence type="ECO:0000256" key="1">
    <source>
        <dbReference type="SAM" id="Phobius"/>
    </source>
</evidence>
<evidence type="ECO:0000313" key="3">
    <source>
        <dbReference type="EMBL" id="MBB3869320.1"/>
    </source>
</evidence>
<organism evidence="3 4">
    <name type="scientific">Parageobacillus toebii NBRC 107807</name>
    <dbReference type="NCBI Taxonomy" id="1223503"/>
    <lineage>
        <taxon>Bacteria</taxon>
        <taxon>Bacillati</taxon>
        <taxon>Bacillota</taxon>
        <taxon>Bacilli</taxon>
        <taxon>Bacillales</taxon>
        <taxon>Anoxybacillaceae</taxon>
        <taxon>Parageobacillus</taxon>
    </lineage>
</organism>
<dbReference type="InterPro" id="IPR029485">
    <property type="entry name" value="CAT_C"/>
</dbReference>
<keyword evidence="1" id="KW-0472">Membrane</keyword>
<sequence>MKRPEFERKFRTPFVPVVPLMELDFPSTLLSILPPITWIRFIVWMIIGLVIYVFYSKRKSNLAENSGNVQQKEAS</sequence>
<reference evidence="3 4" key="1">
    <citation type="submission" date="2020-08" db="EMBL/GenBank/DDBJ databases">
        <title>Genomic Encyclopedia of Type Strains, Phase IV (KMG-IV): sequencing the most valuable type-strain genomes for metagenomic binning, comparative biology and taxonomic classification.</title>
        <authorList>
            <person name="Goeker M."/>
        </authorList>
    </citation>
    <scope>NUCLEOTIDE SEQUENCE [LARGE SCALE GENOMIC DNA]</scope>
    <source>
        <strain evidence="3 4">DSM 14590</strain>
    </source>
</reference>
<dbReference type="AlphaFoldDB" id="A0AA89NKQ3"/>
<comment type="caution">
    <text evidence="3">The sequence shown here is derived from an EMBL/GenBank/DDBJ whole genome shotgun (WGS) entry which is preliminary data.</text>
</comment>
<keyword evidence="4" id="KW-1185">Reference proteome</keyword>
<feature type="domain" description="Cationic amino acid transporter C-terminal" evidence="2">
    <location>
        <begin position="10"/>
        <end position="60"/>
    </location>
</feature>
<evidence type="ECO:0000313" key="4">
    <source>
        <dbReference type="Proteomes" id="UP000613002"/>
    </source>
</evidence>
<proteinExistence type="predicted"/>
<feature type="transmembrane region" description="Helical" evidence="1">
    <location>
        <begin position="38"/>
        <end position="55"/>
    </location>
</feature>
<dbReference type="RefSeq" id="WP_244319591.1">
    <property type="nucleotide sequence ID" value="NZ_CP049703.1"/>
</dbReference>
<dbReference type="EMBL" id="JACICZ010000008">
    <property type="protein sequence ID" value="MBB3869320.1"/>
    <property type="molecule type" value="Genomic_DNA"/>
</dbReference>
<keyword evidence="1" id="KW-1133">Transmembrane helix</keyword>
<gene>
    <name evidence="3" type="ORF">HNR78_002213</name>
</gene>